<sequence length="234" mass="25813">MLKRTKELGLKSGEFYAKHIPIESPPEKLKAILALCKEYDVTPMGFGVVGFSKNHEANKKLFDFGKSIGVKYLSADPSMDSFDSLDKLCEEYKIAIAIHPHGPVGEGKRHRWWSAEQILKAVKDHHKLIGTCLDTGHLIRMATLGEKLDPAEQVKVMGDRNFALHLKDHDNKKDTDVPFGDPTGVLDVPAVLKALKAVKFAGHIAIEYEANADNPSPDMKKCVAFVKEAAAKIA</sequence>
<keyword evidence="2" id="KW-0413">Isomerase</keyword>
<comment type="caution">
    <text evidence="2">The sequence shown here is derived from an EMBL/GenBank/DDBJ whole genome shotgun (WGS) entry which is preliminary data.</text>
</comment>
<feature type="domain" description="Xylose isomerase-like TIM barrel" evidence="1">
    <location>
        <begin position="3"/>
        <end position="225"/>
    </location>
</feature>
<organism evidence="2 3">
    <name type="scientific">Gemmata palustris</name>
    <dbReference type="NCBI Taxonomy" id="2822762"/>
    <lineage>
        <taxon>Bacteria</taxon>
        <taxon>Pseudomonadati</taxon>
        <taxon>Planctomycetota</taxon>
        <taxon>Planctomycetia</taxon>
        <taxon>Gemmatales</taxon>
        <taxon>Gemmataceae</taxon>
        <taxon>Gemmata</taxon>
    </lineage>
</organism>
<dbReference type="Proteomes" id="UP000676565">
    <property type="component" value="Unassembled WGS sequence"/>
</dbReference>
<protein>
    <submittedName>
        <fullName evidence="2">Sugar phosphate isomerase/epimerase</fullName>
    </submittedName>
</protein>
<reference evidence="2 3" key="1">
    <citation type="submission" date="2021-04" db="EMBL/GenBank/DDBJ databases">
        <authorList>
            <person name="Ivanova A."/>
        </authorList>
    </citation>
    <scope>NUCLEOTIDE SEQUENCE [LARGE SCALE GENOMIC DNA]</scope>
    <source>
        <strain evidence="2 3">G18</strain>
    </source>
</reference>
<dbReference type="PANTHER" id="PTHR12110:SF41">
    <property type="entry name" value="INOSOSE DEHYDRATASE"/>
    <property type="match status" value="1"/>
</dbReference>
<dbReference type="InterPro" id="IPR036237">
    <property type="entry name" value="Xyl_isomerase-like_sf"/>
</dbReference>
<keyword evidence="3" id="KW-1185">Reference proteome</keyword>
<name>A0ABS5BMT2_9BACT</name>
<dbReference type="Gene3D" id="3.20.20.150">
    <property type="entry name" value="Divalent-metal-dependent TIM barrel enzymes"/>
    <property type="match status" value="1"/>
</dbReference>
<dbReference type="PANTHER" id="PTHR12110">
    <property type="entry name" value="HYDROXYPYRUVATE ISOMERASE"/>
    <property type="match status" value="1"/>
</dbReference>
<dbReference type="InterPro" id="IPR050312">
    <property type="entry name" value="IolE/XylAMocC-like"/>
</dbReference>
<accession>A0ABS5BMT2</accession>
<dbReference type="InterPro" id="IPR013022">
    <property type="entry name" value="Xyl_isomerase-like_TIM-brl"/>
</dbReference>
<gene>
    <name evidence="2" type="ORF">J8F10_06845</name>
</gene>
<dbReference type="Pfam" id="PF01261">
    <property type="entry name" value="AP_endonuc_2"/>
    <property type="match status" value="1"/>
</dbReference>
<dbReference type="GO" id="GO:0016853">
    <property type="term" value="F:isomerase activity"/>
    <property type="evidence" value="ECO:0007669"/>
    <property type="project" value="UniProtKB-KW"/>
</dbReference>
<dbReference type="EMBL" id="JAGKQQ010000001">
    <property type="protein sequence ID" value="MBP3954998.1"/>
    <property type="molecule type" value="Genomic_DNA"/>
</dbReference>
<proteinExistence type="predicted"/>
<evidence type="ECO:0000259" key="1">
    <source>
        <dbReference type="Pfam" id="PF01261"/>
    </source>
</evidence>
<evidence type="ECO:0000313" key="2">
    <source>
        <dbReference type="EMBL" id="MBP3954998.1"/>
    </source>
</evidence>
<dbReference type="SUPFAM" id="SSF51658">
    <property type="entry name" value="Xylose isomerase-like"/>
    <property type="match status" value="1"/>
</dbReference>
<evidence type="ECO:0000313" key="3">
    <source>
        <dbReference type="Proteomes" id="UP000676565"/>
    </source>
</evidence>